<feature type="region of interest" description="Disordered" evidence="1">
    <location>
        <begin position="537"/>
        <end position="559"/>
    </location>
</feature>
<dbReference type="Gene3D" id="4.10.60.10">
    <property type="entry name" value="Zinc finger, CCHC-type"/>
    <property type="match status" value="1"/>
</dbReference>
<feature type="compositionally biased region" description="Acidic residues" evidence="1">
    <location>
        <begin position="427"/>
        <end position="436"/>
    </location>
</feature>
<evidence type="ECO:0000259" key="2">
    <source>
        <dbReference type="SMART" id="SM00343"/>
    </source>
</evidence>
<accession>A0A8T0QMW4</accession>
<dbReference type="PANTHER" id="PTHR34303:SF8">
    <property type="entry name" value="OS09G0372600 PROTEIN"/>
    <property type="match status" value="1"/>
</dbReference>
<comment type="caution">
    <text evidence="3">The sequence shown here is derived from an EMBL/GenBank/DDBJ whole genome shotgun (WGS) entry which is preliminary data.</text>
</comment>
<dbReference type="PANTHER" id="PTHR34303">
    <property type="entry name" value="OS01G0890400 PROTEIN-RELATED"/>
    <property type="match status" value="1"/>
</dbReference>
<keyword evidence="4" id="KW-1185">Reference proteome</keyword>
<evidence type="ECO:0000256" key="1">
    <source>
        <dbReference type="SAM" id="MobiDB-lite"/>
    </source>
</evidence>
<feature type="compositionally biased region" description="Gly residues" evidence="1">
    <location>
        <begin position="444"/>
        <end position="453"/>
    </location>
</feature>
<dbReference type="EMBL" id="CM029049">
    <property type="protein sequence ID" value="KAG2572486.1"/>
    <property type="molecule type" value="Genomic_DNA"/>
</dbReference>
<name>A0A8T0QMW4_PANVG</name>
<sequence>MSLPDDASHASHPGAARPYLAAVLSLASPPIKRRDANQLRRARSLPSFHLQCFRCLATDHLVDACRDPVQCHQCLRYGHRSASCSMAGPASLWARVARRAAFSPSDSDSPPRPRAPTPPGALPARGPAIGRSPTLDGRSPSLGAPPASPPTNTRSHVHTPAALGGRRHAPGVRFADVPTPRAASTLHQHRPCAWRSATSFPPAAAAPPDGDHFATGDSFAEVHLPAVDMEPCRRLAYAFIEPECADPGLFIRHALEQRGGDPPFRLAPSSYGAMMVVFRHPMFREETLRRGPILFGGRLLRLERHEDADFRFVCRYRRLAVLAATNFPPEHWTRERIMRSFEVYGQVRSIDKECLKTVDEHLPGEACGADIADYTVVRVLVLLDNEHQVKPSLVVRAPCGSLAGIAKVRVVRVWAHPEGTPLPVDGDFSDWGDDDDSHPSVADGGEGGHGLPGHQGPPMGRGPSGCSGAGGPPPSAGGPPNPACWALGSPLLPSVPLGSTPSPPPVRSPAGGIELASHSPSSIPSLKDILAEEEHEVSTRRRRARRKWAQDSAARSRRRSLRLAAKEDPFYVDATSKATPVKAAQLDLARASTRLKEALAHFGVLERPPSVQDRDVQAELPGTGLRPSCSLRL</sequence>
<gene>
    <name evidence="3" type="ORF">PVAP13_7KG140730</name>
</gene>
<dbReference type="AlphaFoldDB" id="A0A8T0QMW4"/>
<feature type="region of interest" description="Disordered" evidence="1">
    <location>
        <begin position="495"/>
        <end position="525"/>
    </location>
</feature>
<feature type="compositionally biased region" description="Pro residues" evidence="1">
    <location>
        <begin position="110"/>
        <end position="121"/>
    </location>
</feature>
<evidence type="ECO:0000313" key="3">
    <source>
        <dbReference type="EMBL" id="KAG2572486.1"/>
    </source>
</evidence>
<evidence type="ECO:0000313" key="4">
    <source>
        <dbReference type="Proteomes" id="UP000823388"/>
    </source>
</evidence>
<feature type="domain" description="CCHC-type" evidence="2">
    <location>
        <begin position="70"/>
        <end position="86"/>
    </location>
</feature>
<organism evidence="3 4">
    <name type="scientific">Panicum virgatum</name>
    <name type="common">Blackwell switchgrass</name>
    <dbReference type="NCBI Taxonomy" id="38727"/>
    <lineage>
        <taxon>Eukaryota</taxon>
        <taxon>Viridiplantae</taxon>
        <taxon>Streptophyta</taxon>
        <taxon>Embryophyta</taxon>
        <taxon>Tracheophyta</taxon>
        <taxon>Spermatophyta</taxon>
        <taxon>Magnoliopsida</taxon>
        <taxon>Liliopsida</taxon>
        <taxon>Poales</taxon>
        <taxon>Poaceae</taxon>
        <taxon>PACMAD clade</taxon>
        <taxon>Panicoideae</taxon>
        <taxon>Panicodae</taxon>
        <taxon>Paniceae</taxon>
        <taxon>Panicinae</taxon>
        <taxon>Panicum</taxon>
        <taxon>Panicum sect. Hiantes</taxon>
    </lineage>
</organism>
<protein>
    <recommendedName>
        <fullName evidence="2">CCHC-type domain-containing protein</fullName>
    </recommendedName>
</protein>
<dbReference type="Proteomes" id="UP000823388">
    <property type="component" value="Chromosome 7K"/>
</dbReference>
<dbReference type="GO" id="GO:0003676">
    <property type="term" value="F:nucleic acid binding"/>
    <property type="evidence" value="ECO:0007669"/>
    <property type="project" value="InterPro"/>
</dbReference>
<feature type="region of interest" description="Disordered" evidence="1">
    <location>
        <begin position="419"/>
        <end position="482"/>
    </location>
</feature>
<dbReference type="InterPro" id="IPR036875">
    <property type="entry name" value="Znf_CCHC_sf"/>
</dbReference>
<reference evidence="3" key="1">
    <citation type="submission" date="2020-05" db="EMBL/GenBank/DDBJ databases">
        <title>WGS assembly of Panicum virgatum.</title>
        <authorList>
            <person name="Lovell J.T."/>
            <person name="Jenkins J."/>
            <person name="Shu S."/>
            <person name="Juenger T.E."/>
            <person name="Schmutz J."/>
        </authorList>
    </citation>
    <scope>NUCLEOTIDE SEQUENCE</scope>
    <source>
        <strain evidence="3">AP13</strain>
    </source>
</reference>
<feature type="compositionally biased region" description="Pro residues" evidence="1">
    <location>
        <begin position="471"/>
        <end position="482"/>
    </location>
</feature>
<feature type="domain" description="CCHC-type" evidence="2">
    <location>
        <begin position="51"/>
        <end position="67"/>
    </location>
</feature>
<proteinExistence type="predicted"/>
<dbReference type="InterPro" id="IPR001878">
    <property type="entry name" value="Znf_CCHC"/>
</dbReference>
<dbReference type="SUPFAM" id="SSF57756">
    <property type="entry name" value="Retrovirus zinc finger-like domains"/>
    <property type="match status" value="1"/>
</dbReference>
<dbReference type="GO" id="GO:0008270">
    <property type="term" value="F:zinc ion binding"/>
    <property type="evidence" value="ECO:0007669"/>
    <property type="project" value="InterPro"/>
</dbReference>
<feature type="region of interest" description="Disordered" evidence="1">
    <location>
        <begin position="102"/>
        <end position="174"/>
    </location>
</feature>
<dbReference type="SMART" id="SM00343">
    <property type="entry name" value="ZnF_C2HC"/>
    <property type="match status" value="2"/>
</dbReference>